<keyword evidence="3" id="KW-1185">Reference proteome</keyword>
<dbReference type="InterPro" id="IPR025711">
    <property type="entry name" value="PepSY"/>
</dbReference>
<dbReference type="Pfam" id="PF03413">
    <property type="entry name" value="PepSY"/>
    <property type="match status" value="1"/>
</dbReference>
<evidence type="ECO:0000313" key="2">
    <source>
        <dbReference type="EMBL" id="WVX80216.1"/>
    </source>
</evidence>
<accession>A0ABZ2C943</accession>
<evidence type="ECO:0000313" key="3">
    <source>
        <dbReference type="Proteomes" id="UP001357223"/>
    </source>
</evidence>
<dbReference type="Gene3D" id="3.10.450.40">
    <property type="match status" value="1"/>
</dbReference>
<organism evidence="2 3">
    <name type="scientific">Niallia oryzisoli</name>
    <dbReference type="NCBI Taxonomy" id="1737571"/>
    <lineage>
        <taxon>Bacteria</taxon>
        <taxon>Bacillati</taxon>
        <taxon>Bacillota</taxon>
        <taxon>Bacilli</taxon>
        <taxon>Bacillales</taxon>
        <taxon>Bacillaceae</taxon>
        <taxon>Niallia</taxon>
    </lineage>
</organism>
<dbReference type="RefSeq" id="WP_338449145.1">
    <property type="nucleotide sequence ID" value="NZ_CP137640.1"/>
</dbReference>
<name>A0ABZ2C943_9BACI</name>
<proteinExistence type="predicted"/>
<reference evidence="2 3" key="1">
    <citation type="submission" date="2023-10" db="EMBL/GenBank/DDBJ databases">
        <title>Niallia locisalis sp.nov. isolated from a salt pond sample.</title>
        <authorList>
            <person name="Li X.-J."/>
            <person name="Dong L."/>
        </authorList>
    </citation>
    <scope>NUCLEOTIDE SEQUENCE [LARGE SCALE GENOMIC DNA]</scope>
    <source>
        <strain evidence="2 3">DSM 29761</strain>
    </source>
</reference>
<protein>
    <submittedName>
        <fullName evidence="2">PepSY domain-containing protein</fullName>
    </submittedName>
</protein>
<dbReference type="Proteomes" id="UP001357223">
    <property type="component" value="Chromosome"/>
</dbReference>
<dbReference type="EMBL" id="CP137640">
    <property type="protein sequence ID" value="WVX80216.1"/>
    <property type="molecule type" value="Genomic_DNA"/>
</dbReference>
<sequence length="104" mass="11210">MNWKTFLTGVGSGVAVGIVLSKAIDNNKSISAEKALANAKAAFKKHGAISGSWIQMEKQQHSKSLLDYEVYIGGISRMVDGQTEQYEFIVDAETGAILDAYPLS</sequence>
<feature type="domain" description="PepSY" evidence="1">
    <location>
        <begin position="30"/>
        <end position="100"/>
    </location>
</feature>
<gene>
    <name evidence="2" type="ORF">R4Z09_23480</name>
</gene>
<evidence type="ECO:0000259" key="1">
    <source>
        <dbReference type="Pfam" id="PF03413"/>
    </source>
</evidence>